<accession>A0A1D2MDN8</accession>
<name>A0A1D2MDN8_ORCCI</name>
<protein>
    <recommendedName>
        <fullName evidence="5">COP9 signalosome complex subunit 9</fullName>
    </recommendedName>
</protein>
<organism evidence="3 4">
    <name type="scientific">Orchesella cincta</name>
    <name type="common">Springtail</name>
    <name type="synonym">Podura cincta</name>
    <dbReference type="NCBI Taxonomy" id="48709"/>
    <lineage>
        <taxon>Eukaryota</taxon>
        <taxon>Metazoa</taxon>
        <taxon>Ecdysozoa</taxon>
        <taxon>Arthropoda</taxon>
        <taxon>Hexapoda</taxon>
        <taxon>Collembola</taxon>
        <taxon>Entomobryomorpha</taxon>
        <taxon>Entomobryoidea</taxon>
        <taxon>Orchesellidae</taxon>
        <taxon>Orchesellinae</taxon>
        <taxon>Orchesella</taxon>
    </lineage>
</organism>
<evidence type="ECO:0000313" key="4">
    <source>
        <dbReference type="Proteomes" id="UP000094527"/>
    </source>
</evidence>
<dbReference type="EMBL" id="LJIJ01001706">
    <property type="protein sequence ID" value="ODM91001.1"/>
    <property type="molecule type" value="Genomic_DNA"/>
</dbReference>
<dbReference type="Pfam" id="PF15004">
    <property type="entry name" value="MYEOV2"/>
    <property type="match status" value="1"/>
</dbReference>
<evidence type="ECO:0000313" key="3">
    <source>
        <dbReference type="EMBL" id="ODM91001.1"/>
    </source>
</evidence>
<dbReference type="STRING" id="48709.A0A1D2MDN8"/>
<comment type="caution">
    <text evidence="3">The sequence shown here is derived from an EMBL/GenBank/DDBJ whole genome shotgun (WGS) entry which is preliminary data.</text>
</comment>
<dbReference type="GO" id="GO:0008180">
    <property type="term" value="C:COP9 signalosome"/>
    <property type="evidence" value="ECO:0007669"/>
    <property type="project" value="UniProtKB-KW"/>
</dbReference>
<dbReference type="PANTHER" id="PTHR28562">
    <property type="entry name" value="COP9 SIGNALOSOME COMPLEX SUBUNIT 9"/>
    <property type="match status" value="1"/>
</dbReference>
<keyword evidence="4" id="KW-1185">Reference proteome</keyword>
<dbReference type="Proteomes" id="UP000094527">
    <property type="component" value="Unassembled WGS sequence"/>
</dbReference>
<gene>
    <name evidence="3" type="ORF">Ocin01_15675</name>
</gene>
<dbReference type="InterPro" id="IPR029391">
    <property type="entry name" value="CSN9_metazoa"/>
</dbReference>
<dbReference type="OrthoDB" id="9972368at2759"/>
<dbReference type="AlphaFoldDB" id="A0A1D2MDN8"/>
<dbReference type="OMA" id="FFNGHIS"/>
<sequence>MKPTAVVDEMFPEGVGSYMDEDTGAGIIVDSNREGIHADFYNDFGDIFDDEDLS</sequence>
<keyword evidence="2" id="KW-0736">Signalosome</keyword>
<proteinExistence type="inferred from homology"/>
<evidence type="ECO:0008006" key="5">
    <source>
        <dbReference type="Google" id="ProtNLM"/>
    </source>
</evidence>
<reference evidence="3 4" key="1">
    <citation type="journal article" date="2016" name="Genome Biol. Evol.">
        <title>Gene Family Evolution Reflects Adaptation to Soil Environmental Stressors in the Genome of the Collembolan Orchesella cincta.</title>
        <authorList>
            <person name="Faddeeva-Vakhrusheva A."/>
            <person name="Derks M.F."/>
            <person name="Anvar S.Y."/>
            <person name="Agamennone V."/>
            <person name="Suring W."/>
            <person name="Smit S."/>
            <person name="van Straalen N.M."/>
            <person name="Roelofs D."/>
        </authorList>
    </citation>
    <scope>NUCLEOTIDE SEQUENCE [LARGE SCALE GENOMIC DNA]</scope>
    <source>
        <tissue evidence="3">Mixed pool</tissue>
    </source>
</reference>
<evidence type="ECO:0000256" key="2">
    <source>
        <dbReference type="ARBA" id="ARBA00022790"/>
    </source>
</evidence>
<comment type="similarity">
    <text evidence="1">Belongs to the CSN9 family.</text>
</comment>
<evidence type="ECO:0000256" key="1">
    <source>
        <dbReference type="ARBA" id="ARBA00009162"/>
    </source>
</evidence>